<gene>
    <name evidence="1" type="ORF">HMPREF1316_1823</name>
</gene>
<dbReference type="Gene3D" id="2.40.260.10">
    <property type="entry name" value="Sortase"/>
    <property type="match status" value="1"/>
</dbReference>
<dbReference type="AlphaFoldDB" id="U2TP43"/>
<evidence type="ECO:0000313" key="2">
    <source>
        <dbReference type="Proteomes" id="UP000016638"/>
    </source>
</evidence>
<evidence type="ECO:0000313" key="1">
    <source>
        <dbReference type="EMBL" id="ERL07903.1"/>
    </source>
</evidence>
<comment type="caution">
    <text evidence="1">The sequence shown here is derived from an EMBL/GenBank/DDBJ whole genome shotgun (WGS) entry which is preliminary data.</text>
</comment>
<dbReference type="STRING" id="1125712.HMPREF1316_1823"/>
<dbReference type="Proteomes" id="UP000016638">
    <property type="component" value="Unassembled WGS sequence"/>
</dbReference>
<organism evidence="1 2">
    <name type="scientific">Olsenella profusa F0195</name>
    <dbReference type="NCBI Taxonomy" id="1125712"/>
    <lineage>
        <taxon>Bacteria</taxon>
        <taxon>Bacillati</taxon>
        <taxon>Actinomycetota</taxon>
        <taxon>Coriobacteriia</taxon>
        <taxon>Coriobacteriales</taxon>
        <taxon>Atopobiaceae</taxon>
        <taxon>Olsenella</taxon>
    </lineage>
</organism>
<reference evidence="1 2" key="1">
    <citation type="submission" date="2013-08" db="EMBL/GenBank/DDBJ databases">
        <authorList>
            <person name="Durkin A.S."/>
            <person name="Haft D.R."/>
            <person name="McCorrison J."/>
            <person name="Torralba M."/>
            <person name="Gillis M."/>
            <person name="Haft D.H."/>
            <person name="Methe B."/>
            <person name="Sutton G."/>
            <person name="Nelson K.E."/>
        </authorList>
    </citation>
    <scope>NUCLEOTIDE SEQUENCE [LARGE SCALE GENOMIC DNA]</scope>
    <source>
        <strain evidence="1 2">F0195</strain>
    </source>
</reference>
<dbReference type="CDD" id="cd05826">
    <property type="entry name" value="Sortase_B"/>
    <property type="match status" value="1"/>
</dbReference>
<dbReference type="EMBL" id="AWEZ01000050">
    <property type="protein sequence ID" value="ERL07903.1"/>
    <property type="molecule type" value="Genomic_DNA"/>
</dbReference>
<dbReference type="eggNOG" id="COG4509">
    <property type="taxonomic scope" value="Bacteria"/>
</dbReference>
<name>U2TP43_9ACTN</name>
<dbReference type="PATRIC" id="fig|1125712.3.peg.1537"/>
<protein>
    <recommendedName>
        <fullName evidence="3">Sortase, SrtB family</fullName>
    </recommendedName>
</protein>
<evidence type="ECO:0008006" key="3">
    <source>
        <dbReference type="Google" id="ProtNLM"/>
    </source>
</evidence>
<keyword evidence="2" id="KW-1185">Reference proteome</keyword>
<dbReference type="InterPro" id="IPR009835">
    <property type="entry name" value="SrtB"/>
</dbReference>
<dbReference type="InterPro" id="IPR023365">
    <property type="entry name" value="Sortase_dom-sf"/>
</dbReference>
<accession>U2TP43</accession>
<proteinExistence type="predicted"/>
<sequence length="230" mass="25596">MLFESLGALTAIERMQDAVREPDGSINLGRMPQIAPGAQAWLTVDSAGMSLPVAQGGQGDPTYYLSHDINGKDSPAGTPFIDWRCWEATTECPQHLLVYGHHLGVTGGMFSPLYHCWRQGEFERLCASGADWYEPSARARHFMPLCALRVREDYAPIQVFSWQDQDHLRTWLYDIAQRSSAAVPDWERVARGATRCLTLVTCSSDLPGQGWRTLVLFVEDTSSTCGEINT</sequence>
<dbReference type="SUPFAM" id="SSF63817">
    <property type="entry name" value="Sortase"/>
    <property type="match status" value="1"/>
</dbReference>